<dbReference type="Proteomes" id="UP000193067">
    <property type="component" value="Unassembled WGS sequence"/>
</dbReference>
<dbReference type="OrthoDB" id="10618557at2759"/>
<reference evidence="2 3" key="1">
    <citation type="journal article" date="2015" name="Biotechnol. Biofuels">
        <title>Enhanced degradation of softwood versus hardwood by the white-rot fungus Pycnoporus coccineus.</title>
        <authorList>
            <person name="Couturier M."/>
            <person name="Navarro D."/>
            <person name="Chevret D."/>
            <person name="Henrissat B."/>
            <person name="Piumi F."/>
            <person name="Ruiz-Duenas F.J."/>
            <person name="Martinez A.T."/>
            <person name="Grigoriev I.V."/>
            <person name="Riley R."/>
            <person name="Lipzen A."/>
            <person name="Berrin J.G."/>
            <person name="Master E.R."/>
            <person name="Rosso M.N."/>
        </authorList>
    </citation>
    <scope>NUCLEOTIDE SEQUENCE [LARGE SCALE GENOMIC DNA]</scope>
    <source>
        <strain evidence="2 3">BRFM310</strain>
    </source>
</reference>
<name>A0A1Y2I648_TRAC3</name>
<keyword evidence="1" id="KW-0472">Membrane</keyword>
<evidence type="ECO:0000256" key="1">
    <source>
        <dbReference type="SAM" id="Phobius"/>
    </source>
</evidence>
<keyword evidence="1" id="KW-0812">Transmembrane</keyword>
<sequence length="219" mass="24841">MLFNLKKNFLLGLKKSYSISFLPSKLEKIYSSIFIRILRVIGGFCLALVITGRYTIFYKELHILIFTFAIIQSILIMCISLIKFFYGLYLIIYKPELFEVRNSPLNNFASHLARVISCARIGCGAAVGTTGVLAAAVTYDTILEATAREKVFVPMIAKFYNDIFGEPMMTPENYKNLKEGLSVLPAPENFDVDKFDKEFEKLSPAEKKALVDYIKNKVI</sequence>
<keyword evidence="3" id="KW-1185">Reference proteome</keyword>
<feature type="transmembrane region" description="Helical" evidence="1">
    <location>
        <begin position="63"/>
        <end position="92"/>
    </location>
</feature>
<gene>
    <name evidence="2" type="ORF">PYCCODRAFT_1379686</name>
</gene>
<evidence type="ECO:0000313" key="3">
    <source>
        <dbReference type="Proteomes" id="UP000193067"/>
    </source>
</evidence>
<proteinExistence type="predicted"/>
<protein>
    <submittedName>
        <fullName evidence="2">Uncharacterized protein</fullName>
    </submittedName>
</protein>
<dbReference type="EMBL" id="KZ084303">
    <property type="protein sequence ID" value="OSC96123.1"/>
    <property type="molecule type" value="Genomic_DNA"/>
</dbReference>
<evidence type="ECO:0000313" key="2">
    <source>
        <dbReference type="EMBL" id="OSC96123.1"/>
    </source>
</evidence>
<accession>A0A1Y2I648</accession>
<dbReference type="AlphaFoldDB" id="A0A1Y2I648"/>
<feature type="transmembrane region" description="Helical" evidence="1">
    <location>
        <begin position="33"/>
        <end position="57"/>
    </location>
</feature>
<organism evidence="2 3">
    <name type="scientific">Trametes coccinea (strain BRFM310)</name>
    <name type="common">Pycnoporus coccineus</name>
    <dbReference type="NCBI Taxonomy" id="1353009"/>
    <lineage>
        <taxon>Eukaryota</taxon>
        <taxon>Fungi</taxon>
        <taxon>Dikarya</taxon>
        <taxon>Basidiomycota</taxon>
        <taxon>Agaricomycotina</taxon>
        <taxon>Agaricomycetes</taxon>
        <taxon>Polyporales</taxon>
        <taxon>Polyporaceae</taxon>
        <taxon>Trametes</taxon>
    </lineage>
</organism>
<keyword evidence="1" id="KW-1133">Transmembrane helix</keyword>